<evidence type="ECO:0000313" key="3">
    <source>
        <dbReference type="Proteomes" id="UP000494119"/>
    </source>
</evidence>
<sequence>MAGGQNRPWGYVCQFVTLRCKLVHIVRPMPMHALRLRRHPAHRHWTALPCSDALVRRRTPTPDRMVRLARHVAGRLSAASEPGPGIASGAGTGCRALLGLDGICRAARAGGPSRNDNSQMRLLQPPRHASPALVRHGDSAILAAACPASARRCGVRRSRSDLRLPDRPSARPTASRLTRRHLPRTGTRPH</sequence>
<protein>
    <submittedName>
        <fullName evidence="2">Uncharacterized protein</fullName>
    </submittedName>
</protein>
<name>A0A6J5GUB9_9BURK</name>
<keyword evidence="3" id="KW-1185">Reference proteome</keyword>
<gene>
    <name evidence="2" type="ORF">LMG28688_05855</name>
</gene>
<dbReference type="EMBL" id="CADIKL010000041">
    <property type="protein sequence ID" value="CAB3803862.1"/>
    <property type="molecule type" value="Genomic_DNA"/>
</dbReference>
<accession>A0A6J5GUB9</accession>
<proteinExistence type="predicted"/>
<dbReference type="AlphaFoldDB" id="A0A6J5GUB9"/>
<feature type="compositionally biased region" description="Basic and acidic residues" evidence="1">
    <location>
        <begin position="158"/>
        <end position="169"/>
    </location>
</feature>
<dbReference type="Proteomes" id="UP000494119">
    <property type="component" value="Unassembled WGS sequence"/>
</dbReference>
<evidence type="ECO:0000256" key="1">
    <source>
        <dbReference type="SAM" id="MobiDB-lite"/>
    </source>
</evidence>
<feature type="region of interest" description="Disordered" evidence="1">
    <location>
        <begin position="154"/>
        <end position="190"/>
    </location>
</feature>
<feature type="compositionally biased region" description="Basic residues" evidence="1">
    <location>
        <begin position="177"/>
        <end position="190"/>
    </location>
</feature>
<evidence type="ECO:0000313" key="2">
    <source>
        <dbReference type="EMBL" id="CAB3803862.1"/>
    </source>
</evidence>
<organism evidence="2 3">
    <name type="scientific">Paraburkholderia caffeinitolerans</name>
    <dbReference type="NCBI Taxonomy" id="1723730"/>
    <lineage>
        <taxon>Bacteria</taxon>
        <taxon>Pseudomonadati</taxon>
        <taxon>Pseudomonadota</taxon>
        <taxon>Betaproteobacteria</taxon>
        <taxon>Burkholderiales</taxon>
        <taxon>Burkholderiaceae</taxon>
        <taxon>Paraburkholderia</taxon>
    </lineage>
</organism>
<reference evidence="2 3" key="1">
    <citation type="submission" date="2020-04" db="EMBL/GenBank/DDBJ databases">
        <authorList>
            <person name="De Canck E."/>
        </authorList>
    </citation>
    <scope>NUCLEOTIDE SEQUENCE [LARGE SCALE GENOMIC DNA]</scope>
    <source>
        <strain evidence="2 3">LMG 28688</strain>
    </source>
</reference>